<sequence length="409" mass="45890">MKSAEIALRNFASTTNFLKRRFSSGDLSGEGFEDELENEGQPSGPQTKTDSNPVPTHSVSQSSDLTLNFRGSNTTSAPTSPHHSGVSSFLSRATSLTGSVTSTVQQIARTATNKDRQKILLVIDDHQTDWSKYFRGKRLQGEWDIRVEQAEFRDLTLASSSDSGSVVSIIGYDRSGSKVARSFRPDFVLIRQHIRCVREDYRDILLGLAFGNVKTLPNCSQGLFLPTSPHHSGVSSFLSRATSLTGSVTSTVQQIARTATNKDRQKILLVIDDHQTDWSKYFRGKRLQGEWDIRVEQAEFRDLTLASSSDSGSVVSIIGYDRSGSKVARSFRPDFVLIRQHIRCVREDYRDILLGLAFGNVKTLPNCSQAYNFQDRPWVFSHLIGIQKRLGKENFPLIEQTFYPNHREM</sequence>
<evidence type="ECO:0008006" key="10">
    <source>
        <dbReference type="Google" id="ProtNLM"/>
    </source>
</evidence>
<keyword evidence="9" id="KW-1185">Reference proteome</keyword>
<name>A0A7R9L915_9ACAR</name>
<dbReference type="Proteomes" id="UP000728032">
    <property type="component" value="Unassembled WGS sequence"/>
</dbReference>
<dbReference type="Gene3D" id="3.40.50.20">
    <property type="match status" value="2"/>
</dbReference>
<dbReference type="InterPro" id="IPR019736">
    <property type="entry name" value="Synapsin_P_site"/>
</dbReference>
<feature type="region of interest" description="Disordered" evidence="5">
    <location>
        <begin position="22"/>
        <end position="88"/>
    </location>
</feature>
<dbReference type="PRINTS" id="PR01368">
    <property type="entry name" value="SYNAPSIN"/>
</dbReference>
<feature type="compositionally biased region" description="Polar residues" evidence="5">
    <location>
        <begin position="40"/>
        <end position="88"/>
    </location>
</feature>
<accession>A0A7R9L915</accession>
<gene>
    <name evidence="8" type="ORF">ONB1V03_LOCUS543</name>
</gene>
<feature type="non-terminal residue" evidence="8">
    <location>
        <position position="1"/>
    </location>
</feature>
<evidence type="ECO:0000256" key="1">
    <source>
        <dbReference type="ARBA" id="ARBA00008243"/>
    </source>
</evidence>
<dbReference type="InterPro" id="IPR001359">
    <property type="entry name" value="Synapsin"/>
</dbReference>
<dbReference type="InterPro" id="IPR020897">
    <property type="entry name" value="Synapsin_pre-ATP-grasp_dom"/>
</dbReference>
<comment type="similarity">
    <text evidence="1">Belongs to the synapsin family.</text>
</comment>
<keyword evidence="2" id="KW-0597">Phosphoprotein</keyword>
<dbReference type="SUPFAM" id="SSF52440">
    <property type="entry name" value="PreATP-grasp domain"/>
    <property type="match status" value="2"/>
</dbReference>
<reference evidence="8" key="1">
    <citation type="submission" date="2020-11" db="EMBL/GenBank/DDBJ databases">
        <authorList>
            <person name="Tran Van P."/>
        </authorList>
    </citation>
    <scope>NUCLEOTIDE SEQUENCE</scope>
</reference>
<protein>
    <recommendedName>
        <fullName evidence="10">Synapsin</fullName>
    </recommendedName>
</protein>
<evidence type="ECO:0000256" key="2">
    <source>
        <dbReference type="ARBA" id="ARBA00022553"/>
    </source>
</evidence>
<organism evidence="8">
    <name type="scientific">Oppiella nova</name>
    <dbReference type="NCBI Taxonomy" id="334625"/>
    <lineage>
        <taxon>Eukaryota</taxon>
        <taxon>Metazoa</taxon>
        <taxon>Ecdysozoa</taxon>
        <taxon>Arthropoda</taxon>
        <taxon>Chelicerata</taxon>
        <taxon>Arachnida</taxon>
        <taxon>Acari</taxon>
        <taxon>Acariformes</taxon>
        <taxon>Sarcoptiformes</taxon>
        <taxon>Oribatida</taxon>
        <taxon>Brachypylina</taxon>
        <taxon>Oppioidea</taxon>
        <taxon>Oppiidae</taxon>
        <taxon>Oppiella</taxon>
    </lineage>
</organism>
<dbReference type="PANTHER" id="PTHR10841">
    <property type="entry name" value="SYNAPSIN"/>
    <property type="match status" value="1"/>
</dbReference>
<keyword evidence="3" id="KW-0770">Synapse</keyword>
<dbReference type="Pfam" id="PF02750">
    <property type="entry name" value="Synapsin_C"/>
    <property type="match status" value="1"/>
</dbReference>
<evidence type="ECO:0000259" key="6">
    <source>
        <dbReference type="Pfam" id="PF02078"/>
    </source>
</evidence>
<dbReference type="EMBL" id="CAJPVJ010000038">
    <property type="protein sequence ID" value="CAG2159317.1"/>
    <property type="molecule type" value="Genomic_DNA"/>
</dbReference>
<feature type="domain" description="Synapsin ATP-binding" evidence="7">
    <location>
        <begin position="370"/>
        <end position="409"/>
    </location>
</feature>
<dbReference type="EMBL" id="OC914863">
    <property type="protein sequence ID" value="CAD7636986.1"/>
    <property type="molecule type" value="Genomic_DNA"/>
</dbReference>
<dbReference type="InterPro" id="IPR020898">
    <property type="entry name" value="Synapsin_ATP-bd_dom"/>
</dbReference>
<dbReference type="PANTHER" id="PTHR10841:SF17">
    <property type="entry name" value="SYNAPSIN"/>
    <property type="match status" value="1"/>
</dbReference>
<dbReference type="InterPro" id="IPR016185">
    <property type="entry name" value="PreATP-grasp_dom_sf"/>
</dbReference>
<evidence type="ECO:0000256" key="4">
    <source>
        <dbReference type="ARBA" id="ARBA00034103"/>
    </source>
</evidence>
<feature type="domain" description="Synapsin pre-ATP-grasp" evidence="6">
    <location>
        <begin position="261"/>
        <end position="361"/>
    </location>
</feature>
<evidence type="ECO:0000313" key="8">
    <source>
        <dbReference type="EMBL" id="CAD7636986.1"/>
    </source>
</evidence>
<proteinExistence type="inferred from homology"/>
<dbReference type="Pfam" id="PF10581">
    <property type="entry name" value="Synapsin_N"/>
    <property type="match status" value="1"/>
</dbReference>
<evidence type="ECO:0000313" key="9">
    <source>
        <dbReference type="Proteomes" id="UP000728032"/>
    </source>
</evidence>
<evidence type="ECO:0000256" key="3">
    <source>
        <dbReference type="ARBA" id="ARBA00023018"/>
    </source>
</evidence>
<dbReference type="GO" id="GO:0030672">
    <property type="term" value="C:synaptic vesicle membrane"/>
    <property type="evidence" value="ECO:0007669"/>
    <property type="project" value="TreeGrafter"/>
</dbReference>
<evidence type="ECO:0000256" key="5">
    <source>
        <dbReference type="SAM" id="MobiDB-lite"/>
    </source>
</evidence>
<dbReference type="GO" id="GO:0007269">
    <property type="term" value="P:neurotransmitter secretion"/>
    <property type="evidence" value="ECO:0007669"/>
    <property type="project" value="InterPro"/>
</dbReference>
<dbReference type="AlphaFoldDB" id="A0A7R9L915"/>
<dbReference type="OrthoDB" id="6507896at2759"/>
<dbReference type="FunFam" id="3.40.50.20:FF:000008">
    <property type="entry name" value="Synapsin III"/>
    <property type="match status" value="2"/>
</dbReference>
<dbReference type="Pfam" id="PF02078">
    <property type="entry name" value="Synapsin"/>
    <property type="match status" value="2"/>
</dbReference>
<feature type="domain" description="Synapsin pre-ATP-grasp" evidence="6">
    <location>
        <begin position="113"/>
        <end position="213"/>
    </location>
</feature>
<evidence type="ECO:0000259" key="7">
    <source>
        <dbReference type="Pfam" id="PF02750"/>
    </source>
</evidence>
<comment type="subcellular location">
    <subcellularLocation>
        <location evidence="4">Synapse</location>
    </subcellularLocation>
</comment>